<dbReference type="GO" id="GO:0003677">
    <property type="term" value="F:DNA binding"/>
    <property type="evidence" value="ECO:0007669"/>
    <property type="project" value="InterPro"/>
</dbReference>
<evidence type="ECO:0000313" key="2">
    <source>
        <dbReference type="EMBL" id="KAB7499516.1"/>
    </source>
</evidence>
<gene>
    <name evidence="2" type="ORF">Anas_13513</name>
</gene>
<protein>
    <submittedName>
        <fullName evidence="2">F-box only protein 21</fullName>
    </submittedName>
</protein>
<keyword evidence="3" id="KW-1185">Reference proteome</keyword>
<evidence type="ECO:0000259" key="1">
    <source>
        <dbReference type="Pfam" id="PF08755"/>
    </source>
</evidence>
<dbReference type="AlphaFoldDB" id="A0A5N5SZ75"/>
<dbReference type="Gene3D" id="2.30.30.390">
    <property type="entry name" value="Hemimethylated DNA-binding domain"/>
    <property type="match status" value="1"/>
</dbReference>
<dbReference type="SUPFAM" id="SSF141255">
    <property type="entry name" value="YccV-like"/>
    <property type="match status" value="1"/>
</dbReference>
<reference evidence="2 3" key="1">
    <citation type="journal article" date="2019" name="PLoS Biol.">
        <title>Sex chromosomes control vertical transmission of feminizing Wolbachia symbionts in an isopod.</title>
        <authorList>
            <person name="Becking T."/>
            <person name="Chebbi M.A."/>
            <person name="Giraud I."/>
            <person name="Moumen B."/>
            <person name="Laverre T."/>
            <person name="Caubet Y."/>
            <person name="Peccoud J."/>
            <person name="Gilbert C."/>
            <person name="Cordaux R."/>
        </authorList>
    </citation>
    <scope>NUCLEOTIDE SEQUENCE [LARGE SCALE GENOMIC DNA]</scope>
    <source>
        <strain evidence="2">ANa2</strain>
        <tissue evidence="2">Whole body excluding digestive tract and cuticle</tissue>
    </source>
</reference>
<dbReference type="Proteomes" id="UP000326759">
    <property type="component" value="Unassembled WGS sequence"/>
</dbReference>
<organism evidence="2 3">
    <name type="scientific">Armadillidium nasatum</name>
    <dbReference type="NCBI Taxonomy" id="96803"/>
    <lineage>
        <taxon>Eukaryota</taxon>
        <taxon>Metazoa</taxon>
        <taxon>Ecdysozoa</taxon>
        <taxon>Arthropoda</taxon>
        <taxon>Crustacea</taxon>
        <taxon>Multicrustacea</taxon>
        <taxon>Malacostraca</taxon>
        <taxon>Eumalacostraca</taxon>
        <taxon>Peracarida</taxon>
        <taxon>Isopoda</taxon>
        <taxon>Oniscidea</taxon>
        <taxon>Crinocheta</taxon>
        <taxon>Armadillidiidae</taxon>
        <taxon>Armadillidium</taxon>
    </lineage>
</organism>
<evidence type="ECO:0000313" key="3">
    <source>
        <dbReference type="Proteomes" id="UP000326759"/>
    </source>
</evidence>
<feature type="domain" description="Hemimethylated DNA-binding" evidence="1">
    <location>
        <begin position="35"/>
        <end position="125"/>
    </location>
</feature>
<sequence length="194" mass="23067">MKIRNISADAQRLLSVQRKGPKPIKAKRRRKETLVKFATGMIVNVNSEDRCGVIFGWDEIYRPVNDTKNESDISSFNFRSDQPFYSVLLKDGSTCYAPQESVTFRRRPCAINQFEVGRYFKRFNGAVYEPNPEHSSEYPDDHRLREEICILHRTPYLKKRRQFWELSGESMVRRHEIDSVNARYRENLMKKYYN</sequence>
<dbReference type="Pfam" id="PF08755">
    <property type="entry name" value="YccV-like"/>
    <property type="match status" value="1"/>
</dbReference>
<dbReference type="EMBL" id="SEYY01018028">
    <property type="protein sequence ID" value="KAB7499516.1"/>
    <property type="molecule type" value="Genomic_DNA"/>
</dbReference>
<dbReference type="OrthoDB" id="28868at2759"/>
<proteinExistence type="predicted"/>
<name>A0A5N5SZ75_9CRUS</name>
<dbReference type="InterPro" id="IPR036623">
    <property type="entry name" value="Hemimethylated_DNA-bd_sf"/>
</dbReference>
<dbReference type="InterPro" id="IPR011722">
    <property type="entry name" value="Hemimethylated_DNA-bd_dom"/>
</dbReference>
<accession>A0A5N5SZ75</accession>
<comment type="caution">
    <text evidence="2">The sequence shown here is derived from an EMBL/GenBank/DDBJ whole genome shotgun (WGS) entry which is preliminary data.</text>
</comment>